<dbReference type="OrthoDB" id="9790554at2"/>
<proteinExistence type="inferred from homology"/>
<dbReference type="Pfam" id="PF03960">
    <property type="entry name" value="ArsC"/>
    <property type="match status" value="1"/>
</dbReference>
<sequence>MALILWHNPRCSTSRKALALLEACGLVPDIRRYLDDPPSRAELVALNLPAHSLIRWKDAPELPRDLGDDQILDHLAAAPKLIERPILIGPRGAAIGRPPEAVLDVL</sequence>
<dbReference type="InterPro" id="IPR006660">
    <property type="entry name" value="Arsenate_reductase-like"/>
</dbReference>
<comment type="similarity">
    <text evidence="1 2">Belongs to the ArsC family.</text>
</comment>
<evidence type="ECO:0000313" key="4">
    <source>
        <dbReference type="Proteomes" id="UP000186141"/>
    </source>
</evidence>
<dbReference type="InterPro" id="IPR036249">
    <property type="entry name" value="Thioredoxin-like_sf"/>
</dbReference>
<dbReference type="PANTHER" id="PTHR30041">
    <property type="entry name" value="ARSENATE REDUCTASE"/>
    <property type="match status" value="1"/>
</dbReference>
<evidence type="ECO:0000313" key="3">
    <source>
        <dbReference type="EMBL" id="SIS79586.1"/>
    </source>
</evidence>
<organism evidence="3 4">
    <name type="scientific">Gemmobacter megaterium</name>
    <dbReference type="NCBI Taxonomy" id="1086013"/>
    <lineage>
        <taxon>Bacteria</taxon>
        <taxon>Pseudomonadati</taxon>
        <taxon>Pseudomonadota</taxon>
        <taxon>Alphaproteobacteria</taxon>
        <taxon>Rhodobacterales</taxon>
        <taxon>Paracoccaceae</taxon>
        <taxon>Gemmobacter</taxon>
    </lineage>
</organism>
<reference evidence="3 4" key="1">
    <citation type="submission" date="2017-01" db="EMBL/GenBank/DDBJ databases">
        <authorList>
            <person name="Mah S.A."/>
            <person name="Swanson W.J."/>
            <person name="Moy G.W."/>
            <person name="Vacquier V.D."/>
        </authorList>
    </citation>
    <scope>NUCLEOTIDE SEQUENCE [LARGE SCALE GENOMIC DNA]</scope>
    <source>
        <strain evidence="3 4">DSM 26375</strain>
    </source>
</reference>
<dbReference type="SUPFAM" id="SSF52833">
    <property type="entry name" value="Thioredoxin-like"/>
    <property type="match status" value="1"/>
</dbReference>
<dbReference type="EMBL" id="FTOT01000002">
    <property type="protein sequence ID" value="SIS79586.1"/>
    <property type="molecule type" value="Genomic_DNA"/>
</dbReference>
<dbReference type="PROSITE" id="PS51353">
    <property type="entry name" value="ARSC"/>
    <property type="match status" value="1"/>
</dbReference>
<dbReference type="RefSeq" id="WP_076529516.1">
    <property type="nucleotide sequence ID" value="NZ_BMEH01000002.1"/>
</dbReference>
<name>A0A1N7M0G9_9RHOB</name>
<evidence type="ECO:0000256" key="1">
    <source>
        <dbReference type="ARBA" id="ARBA00007198"/>
    </source>
</evidence>
<keyword evidence="4" id="KW-1185">Reference proteome</keyword>
<dbReference type="AlphaFoldDB" id="A0A1N7M0G9"/>
<dbReference type="Gene3D" id="3.40.30.10">
    <property type="entry name" value="Glutaredoxin"/>
    <property type="match status" value="1"/>
</dbReference>
<evidence type="ECO:0000256" key="2">
    <source>
        <dbReference type="PROSITE-ProRule" id="PRU01282"/>
    </source>
</evidence>
<protein>
    <submittedName>
        <fullName evidence="3">Arsenate reductase</fullName>
    </submittedName>
</protein>
<accession>A0A1N7M0G9</accession>
<gene>
    <name evidence="3" type="ORF">SAMN05421774_102316</name>
</gene>
<dbReference type="STRING" id="1086013.SAMN05421774_102316"/>
<dbReference type="Proteomes" id="UP000186141">
    <property type="component" value="Unassembled WGS sequence"/>
</dbReference>
<dbReference type="PANTHER" id="PTHR30041:SF4">
    <property type="entry name" value="ARSENATE REDUCTASE"/>
    <property type="match status" value="1"/>
</dbReference>